<feature type="domain" description="Protein kinase" evidence="29">
    <location>
        <begin position="705"/>
        <end position="1011"/>
    </location>
</feature>
<comment type="caution">
    <text evidence="30">The sequence shown here is derived from an EMBL/GenBank/DDBJ whole genome shotgun (WGS) entry which is preliminary data.</text>
</comment>
<evidence type="ECO:0000256" key="23">
    <source>
        <dbReference type="ARBA" id="ARBA00054320"/>
    </source>
</evidence>
<dbReference type="PROSITE" id="PS00107">
    <property type="entry name" value="PROTEIN_KINASE_ATP"/>
    <property type="match status" value="1"/>
</dbReference>
<dbReference type="InterPro" id="IPR011009">
    <property type="entry name" value="Kinase-like_dom_sf"/>
</dbReference>
<evidence type="ECO:0000256" key="10">
    <source>
        <dbReference type="ARBA" id="ARBA00022679"/>
    </source>
</evidence>
<dbReference type="InterPro" id="IPR055414">
    <property type="entry name" value="LRR_R13L4/SHOC2-like"/>
</dbReference>
<dbReference type="Pfam" id="PF08263">
    <property type="entry name" value="LRRNT_2"/>
    <property type="match status" value="1"/>
</dbReference>
<comment type="subcellular location">
    <subcellularLocation>
        <location evidence="1">Cell membrane</location>
        <topology evidence="1">Single-pass membrane protein</topology>
    </subcellularLocation>
    <subcellularLocation>
        <location evidence="2">Endoplasmic reticulum membrane</location>
        <topology evidence="2">Single-pass membrane protein</topology>
    </subcellularLocation>
    <subcellularLocation>
        <location evidence="3">Membrane</location>
        <topology evidence="3">Single-pass type I membrane protein</topology>
    </subcellularLocation>
</comment>
<keyword evidence="31" id="KW-1185">Reference proteome</keyword>
<dbReference type="FunFam" id="1.10.510.10:FF:000358">
    <property type="entry name" value="Putative leucine-rich repeat receptor-like serine/threonine-protein kinase"/>
    <property type="match status" value="1"/>
</dbReference>
<dbReference type="Pfam" id="PF23598">
    <property type="entry name" value="LRR_14"/>
    <property type="match status" value="1"/>
</dbReference>
<comment type="function">
    <text evidence="23">Receptor kinase that detects X.oryzae pv. oryzae protein Ax21 to promote innate immunity. Following X.oryzae pv. oryzae protein Ax21 detection, undergoes cleavage, releasing the processed protein kinase Xa21 chain.</text>
</comment>
<feature type="transmembrane region" description="Helical" evidence="27">
    <location>
        <begin position="650"/>
        <end position="670"/>
    </location>
</feature>
<evidence type="ECO:0000256" key="1">
    <source>
        <dbReference type="ARBA" id="ARBA00004162"/>
    </source>
</evidence>
<keyword evidence="13" id="KW-0677">Repeat</keyword>
<dbReference type="Pfam" id="PF00560">
    <property type="entry name" value="LRR_1"/>
    <property type="match status" value="5"/>
</dbReference>
<dbReference type="PANTHER" id="PTHR48005">
    <property type="entry name" value="LEUCINE RICH REPEAT KINASE 2"/>
    <property type="match status" value="1"/>
</dbReference>
<evidence type="ECO:0000256" key="19">
    <source>
        <dbReference type="ARBA" id="ARBA00023170"/>
    </source>
</evidence>
<evidence type="ECO:0000313" key="30">
    <source>
        <dbReference type="EMBL" id="CAD6267742.1"/>
    </source>
</evidence>
<dbReference type="GO" id="GO:0005886">
    <property type="term" value="C:plasma membrane"/>
    <property type="evidence" value="ECO:0007669"/>
    <property type="project" value="UniProtKB-SubCell"/>
</dbReference>
<dbReference type="InterPro" id="IPR032675">
    <property type="entry name" value="LRR_dom_sf"/>
</dbReference>
<dbReference type="PROSITE" id="PS00108">
    <property type="entry name" value="PROTEIN_KINASE_ST"/>
    <property type="match status" value="1"/>
</dbReference>
<keyword evidence="8" id="KW-0597">Phosphoprotein</keyword>
<keyword evidence="18 27" id="KW-0472">Membrane</keyword>
<keyword evidence="19" id="KW-0675">Receptor</keyword>
<dbReference type="CDD" id="cd14066">
    <property type="entry name" value="STKc_IRAK"/>
    <property type="match status" value="1"/>
</dbReference>
<dbReference type="FunFam" id="3.80.10.10:FF:000101">
    <property type="entry name" value="LRR receptor-like serine/threonine-protein kinase ERECTA"/>
    <property type="match status" value="1"/>
</dbReference>
<dbReference type="InterPro" id="IPR017441">
    <property type="entry name" value="Protein_kinase_ATP_BS"/>
</dbReference>
<comment type="catalytic activity">
    <reaction evidence="22">
        <text>L-seryl-[protein] + ATP = O-phospho-L-seryl-[protein] + ADP + H(+)</text>
        <dbReference type="Rhea" id="RHEA:17989"/>
        <dbReference type="Rhea" id="RHEA-COMP:9863"/>
        <dbReference type="Rhea" id="RHEA-COMP:11604"/>
        <dbReference type="ChEBI" id="CHEBI:15378"/>
        <dbReference type="ChEBI" id="CHEBI:29999"/>
        <dbReference type="ChEBI" id="CHEBI:30616"/>
        <dbReference type="ChEBI" id="CHEBI:83421"/>
        <dbReference type="ChEBI" id="CHEBI:456216"/>
        <dbReference type="EC" id="2.7.11.1"/>
    </reaction>
</comment>
<dbReference type="SUPFAM" id="SSF52058">
    <property type="entry name" value="L domain-like"/>
    <property type="match status" value="2"/>
</dbReference>
<keyword evidence="15" id="KW-0418">Kinase</keyword>
<feature type="chain" id="PRO_5032756018" description="Receptor kinase-like protein Xa21" evidence="28">
    <location>
        <begin position="24"/>
        <end position="1016"/>
    </location>
</feature>
<feature type="binding site" evidence="26">
    <location>
        <position position="734"/>
    </location>
    <ligand>
        <name>ATP</name>
        <dbReference type="ChEBI" id="CHEBI:30616"/>
    </ligand>
</feature>
<dbReference type="InterPro" id="IPR051420">
    <property type="entry name" value="Ser_Thr_Kinases_DiverseReg"/>
</dbReference>
<evidence type="ECO:0000256" key="17">
    <source>
        <dbReference type="ARBA" id="ARBA00022989"/>
    </source>
</evidence>
<dbReference type="SMART" id="SM00369">
    <property type="entry name" value="LRR_TYP"/>
    <property type="match status" value="8"/>
</dbReference>
<dbReference type="Gene3D" id="3.30.200.20">
    <property type="entry name" value="Phosphorylase Kinase, domain 1"/>
    <property type="match status" value="1"/>
</dbReference>
<dbReference type="InterPro" id="IPR008271">
    <property type="entry name" value="Ser/Thr_kinase_AS"/>
</dbReference>
<keyword evidence="16 26" id="KW-0067">ATP-binding</keyword>
<evidence type="ECO:0000256" key="18">
    <source>
        <dbReference type="ARBA" id="ARBA00023136"/>
    </source>
</evidence>
<evidence type="ECO:0000256" key="13">
    <source>
        <dbReference type="ARBA" id="ARBA00022737"/>
    </source>
</evidence>
<dbReference type="GO" id="GO:0005524">
    <property type="term" value="F:ATP binding"/>
    <property type="evidence" value="ECO:0007669"/>
    <property type="project" value="UniProtKB-UniRule"/>
</dbReference>
<evidence type="ECO:0000256" key="8">
    <source>
        <dbReference type="ARBA" id="ARBA00022553"/>
    </source>
</evidence>
<dbReference type="FunFam" id="3.30.200.20:FF:000432">
    <property type="entry name" value="LRR receptor-like serine/threonine-protein kinase EFR"/>
    <property type="match status" value="1"/>
</dbReference>
<evidence type="ECO:0000256" key="9">
    <source>
        <dbReference type="ARBA" id="ARBA00022614"/>
    </source>
</evidence>
<evidence type="ECO:0000256" key="21">
    <source>
        <dbReference type="ARBA" id="ARBA00047899"/>
    </source>
</evidence>
<keyword evidence="6" id="KW-1003">Cell membrane</keyword>
<dbReference type="InterPro" id="IPR001245">
    <property type="entry name" value="Ser-Thr/Tyr_kinase_cat_dom"/>
</dbReference>
<dbReference type="EC" id="2.7.11.1" evidence="5"/>
<dbReference type="PANTHER" id="PTHR48005:SF88">
    <property type="entry name" value="PROTEIN KINASE DOMAIN-CONTAINING PROTEIN"/>
    <property type="match status" value="1"/>
</dbReference>
<evidence type="ECO:0000256" key="20">
    <source>
        <dbReference type="ARBA" id="ARBA00023180"/>
    </source>
</evidence>
<comment type="catalytic activity">
    <reaction evidence="21">
        <text>L-threonyl-[protein] + ATP = O-phospho-L-threonyl-[protein] + ADP + H(+)</text>
        <dbReference type="Rhea" id="RHEA:46608"/>
        <dbReference type="Rhea" id="RHEA-COMP:11060"/>
        <dbReference type="Rhea" id="RHEA-COMP:11605"/>
        <dbReference type="ChEBI" id="CHEBI:15378"/>
        <dbReference type="ChEBI" id="CHEBI:30013"/>
        <dbReference type="ChEBI" id="CHEBI:30616"/>
        <dbReference type="ChEBI" id="CHEBI:61977"/>
        <dbReference type="ChEBI" id="CHEBI:456216"/>
        <dbReference type="EC" id="2.7.11.1"/>
    </reaction>
</comment>
<keyword evidence="20" id="KW-0325">Glycoprotein</keyword>
<evidence type="ECO:0000256" key="26">
    <source>
        <dbReference type="PROSITE-ProRule" id="PRU10141"/>
    </source>
</evidence>
<dbReference type="AlphaFoldDB" id="A0A811RCK2"/>
<dbReference type="FunFam" id="3.80.10.10:FF:001158">
    <property type="entry name" value="Leucine-rich repeat protein kinase family protein"/>
    <property type="match status" value="1"/>
</dbReference>
<evidence type="ECO:0000256" key="4">
    <source>
        <dbReference type="ARBA" id="ARBA00008684"/>
    </source>
</evidence>
<evidence type="ECO:0000256" key="6">
    <source>
        <dbReference type="ARBA" id="ARBA00022475"/>
    </source>
</evidence>
<organism evidence="30 31">
    <name type="scientific">Miscanthus lutarioriparius</name>
    <dbReference type="NCBI Taxonomy" id="422564"/>
    <lineage>
        <taxon>Eukaryota</taxon>
        <taxon>Viridiplantae</taxon>
        <taxon>Streptophyta</taxon>
        <taxon>Embryophyta</taxon>
        <taxon>Tracheophyta</taxon>
        <taxon>Spermatophyta</taxon>
        <taxon>Magnoliopsida</taxon>
        <taxon>Liliopsida</taxon>
        <taxon>Poales</taxon>
        <taxon>Poaceae</taxon>
        <taxon>PACMAD clade</taxon>
        <taxon>Panicoideae</taxon>
        <taxon>Andropogonodae</taxon>
        <taxon>Andropogoneae</taxon>
        <taxon>Saccharinae</taxon>
        <taxon>Miscanthus</taxon>
    </lineage>
</organism>
<name>A0A811RCK2_9POAL</name>
<comment type="function">
    <text evidence="24">The processed protein kinase Xa21 chain released by protein cleavage after X.oryzae pv. oryzae protein Ax21 detection translocates into the nucleus where it can bind and regulate WRKY62, a transcription factor. Confers resistance to the bacterial pathogen X.oryzae pv. oryzae (Xoo).</text>
</comment>
<dbReference type="InterPro" id="IPR000719">
    <property type="entry name" value="Prot_kinase_dom"/>
</dbReference>
<comment type="similarity">
    <text evidence="4">Belongs to the protein kinase superfamily. Ser/Thr protein kinase family.</text>
</comment>
<keyword evidence="11 27" id="KW-0812">Transmembrane</keyword>
<dbReference type="Gene3D" id="1.10.510.10">
    <property type="entry name" value="Transferase(Phosphotransferase) domain 1"/>
    <property type="match status" value="1"/>
</dbReference>
<dbReference type="InterPro" id="IPR013210">
    <property type="entry name" value="LRR_N_plant-typ"/>
</dbReference>
<evidence type="ECO:0000256" key="14">
    <source>
        <dbReference type="ARBA" id="ARBA00022741"/>
    </source>
</evidence>
<evidence type="ECO:0000256" key="15">
    <source>
        <dbReference type="ARBA" id="ARBA00022777"/>
    </source>
</evidence>
<dbReference type="SUPFAM" id="SSF56112">
    <property type="entry name" value="Protein kinase-like (PK-like)"/>
    <property type="match status" value="1"/>
</dbReference>
<evidence type="ECO:0000256" key="28">
    <source>
        <dbReference type="SAM" id="SignalP"/>
    </source>
</evidence>
<keyword evidence="10" id="KW-0808">Transferase</keyword>
<reference evidence="30" key="1">
    <citation type="submission" date="2020-10" db="EMBL/GenBank/DDBJ databases">
        <authorList>
            <person name="Han B."/>
            <person name="Lu T."/>
            <person name="Zhao Q."/>
            <person name="Huang X."/>
            <person name="Zhao Y."/>
        </authorList>
    </citation>
    <scope>NUCLEOTIDE SEQUENCE</scope>
</reference>
<dbReference type="SMART" id="SM00220">
    <property type="entry name" value="S_TKc"/>
    <property type="match status" value="1"/>
</dbReference>
<evidence type="ECO:0000256" key="3">
    <source>
        <dbReference type="ARBA" id="ARBA00004479"/>
    </source>
</evidence>
<keyword evidence="12 28" id="KW-0732">Signal</keyword>
<accession>A0A811RCK2</accession>
<keyword evidence="7" id="KW-0723">Serine/threonine-protein kinase</keyword>
<dbReference type="GO" id="GO:0004674">
    <property type="term" value="F:protein serine/threonine kinase activity"/>
    <property type="evidence" value="ECO:0007669"/>
    <property type="project" value="UniProtKB-KW"/>
</dbReference>
<evidence type="ECO:0000256" key="2">
    <source>
        <dbReference type="ARBA" id="ARBA00004389"/>
    </source>
</evidence>
<evidence type="ECO:0000256" key="12">
    <source>
        <dbReference type="ARBA" id="ARBA00022729"/>
    </source>
</evidence>
<dbReference type="Pfam" id="PF07714">
    <property type="entry name" value="PK_Tyr_Ser-Thr"/>
    <property type="match status" value="1"/>
</dbReference>
<dbReference type="Proteomes" id="UP000604825">
    <property type="component" value="Unassembled WGS sequence"/>
</dbReference>
<evidence type="ECO:0000256" key="25">
    <source>
        <dbReference type="ARBA" id="ARBA00072040"/>
    </source>
</evidence>
<evidence type="ECO:0000256" key="7">
    <source>
        <dbReference type="ARBA" id="ARBA00022527"/>
    </source>
</evidence>
<gene>
    <name evidence="30" type="ORF">NCGR_LOCUS51047</name>
</gene>
<dbReference type="Pfam" id="PF13855">
    <property type="entry name" value="LRR_8"/>
    <property type="match status" value="1"/>
</dbReference>
<evidence type="ECO:0000256" key="27">
    <source>
        <dbReference type="SAM" id="Phobius"/>
    </source>
</evidence>
<dbReference type="GO" id="GO:0005789">
    <property type="term" value="C:endoplasmic reticulum membrane"/>
    <property type="evidence" value="ECO:0007669"/>
    <property type="project" value="UniProtKB-SubCell"/>
</dbReference>
<feature type="signal peptide" evidence="28">
    <location>
        <begin position="1"/>
        <end position="23"/>
    </location>
</feature>
<dbReference type="EMBL" id="CAJGYO010000014">
    <property type="protein sequence ID" value="CAD6267742.1"/>
    <property type="molecule type" value="Genomic_DNA"/>
</dbReference>
<dbReference type="Gene3D" id="3.80.10.10">
    <property type="entry name" value="Ribonuclease Inhibitor"/>
    <property type="match status" value="4"/>
</dbReference>
<evidence type="ECO:0000256" key="11">
    <source>
        <dbReference type="ARBA" id="ARBA00022692"/>
    </source>
</evidence>
<dbReference type="OrthoDB" id="785496at2759"/>
<evidence type="ECO:0000256" key="22">
    <source>
        <dbReference type="ARBA" id="ARBA00048679"/>
    </source>
</evidence>
<dbReference type="FunFam" id="3.80.10.10:FF:000288">
    <property type="entry name" value="LRR receptor-like serine/threonine-protein kinase EFR"/>
    <property type="match status" value="1"/>
</dbReference>
<evidence type="ECO:0000313" key="31">
    <source>
        <dbReference type="Proteomes" id="UP000604825"/>
    </source>
</evidence>
<evidence type="ECO:0000256" key="16">
    <source>
        <dbReference type="ARBA" id="ARBA00022840"/>
    </source>
</evidence>
<dbReference type="PROSITE" id="PS50011">
    <property type="entry name" value="PROTEIN_KINASE_DOM"/>
    <property type="match status" value="1"/>
</dbReference>
<evidence type="ECO:0000256" key="5">
    <source>
        <dbReference type="ARBA" id="ARBA00012513"/>
    </source>
</evidence>
<dbReference type="InterPro" id="IPR003591">
    <property type="entry name" value="Leu-rich_rpt_typical-subtyp"/>
</dbReference>
<evidence type="ECO:0000256" key="24">
    <source>
        <dbReference type="ARBA" id="ARBA00056628"/>
    </source>
</evidence>
<keyword evidence="9" id="KW-0433">Leucine-rich repeat</keyword>
<proteinExistence type="inferred from homology"/>
<evidence type="ECO:0000259" key="29">
    <source>
        <dbReference type="PROSITE" id="PS50011"/>
    </source>
</evidence>
<protein>
    <recommendedName>
        <fullName evidence="25">Receptor kinase-like protein Xa21</fullName>
        <ecNumber evidence="5">2.7.11.1</ecNumber>
    </recommendedName>
</protein>
<dbReference type="InterPro" id="IPR001611">
    <property type="entry name" value="Leu-rich_rpt"/>
</dbReference>
<keyword evidence="17 27" id="KW-1133">Transmembrane helix</keyword>
<keyword evidence="14 26" id="KW-0547">Nucleotide-binding</keyword>
<sequence length="1016" mass="111425">MKPIPHILIIIAALCSQPDNATCSTEPELDLLSLLDFKNSITLDPPAVLATWNYSIHFCEWEGVSCHSTKHPRRVTALDLANQGLLGHISPSLGNLTFLTALNLSQNGLTGKIHPRLGRLQHLEFLILGNNSLQGRIPNELTNCTSLRALDLSSNQLVGEIPVKIASFSELASLDLSRNNITGGIPSSLGNISSLSELITTENQLEGSIPDELGRLHRLTLLALGRNKLSGPIPQSIFNLSSLEIISLESNNLSMLNLPLDLGTSLHNLQKLYLDCNQISGPIPPSLSNATRFVDIDLSSNSFTGHVPTTLGGLRELSWLNLEFNHIEANDTQSWMFMDALTNCSSLNALALFQNQLKGELPCSVGNLSSRLQYLILGQNELSGSVPSNISNLQGLTNLGLDSNNFDGTIVEWVGKFRYMEKLFLENNRFVGPVPTSIGNLSQLWYVALKSNKFEGFVPVTLGQLQHLQILDISDNNLNGSIPGGLFSIPVLISFNLSYNYLQGMLPLEVGNANQLMEIDISSNKIYGKIPETLGNCDSLENILMGSNFLQGEIPSSLKNLKSLNMLNLSWNNLSGSIPGFLGSLQFLSQLDLSYNNLQGEIPRDGVFANSTALTLVGNKNLCGGLLELQFQPCPVLPSRKRRLSRSLKILILVAFPVVVLAFAATVLLFCRKKLRKTTPTVLSVLDEHLPQVSYMDLAKATDNFSPSDVIGQGAHGFVYKGFISHLNSFVAVKVFNLEMQGAHHSFVVECQALRRIRHRNLVSVLTACSSVDYKGNEFKAIIYEFMSSGNLDMYLHSQESSELSPGHLSLTQRLNIVIDVANALDYLHNSLQPPIVHCDLKPSNILLDDDMNAHVGDFGLARLRNDGASTSTECSTSTVGFRGTIGYTAPEYGTGGHISTAADVYSFGVLLLEMVTGKRPTDKMFMEGMSIVNFVQKHFPDQIMQILDVSLQEDDDALYKATETTSEGRVHQCVLMMLETGLVCTRQSPKERPGMQEVARKLYTTRVAYLEDGSY</sequence>